<proteinExistence type="predicted"/>
<dbReference type="RefSeq" id="WP_100421578.1">
    <property type="nucleotide sequence ID" value="NZ_BOOX01000004.1"/>
</dbReference>
<feature type="transmembrane region" description="Helical" evidence="2">
    <location>
        <begin position="66"/>
        <end position="84"/>
    </location>
</feature>
<evidence type="ECO:0000256" key="2">
    <source>
        <dbReference type="SAM" id="Phobius"/>
    </source>
</evidence>
<gene>
    <name evidence="3" type="ORF">CLV28_0357</name>
</gene>
<organism evidence="3 4">
    <name type="scientific">Sediminihabitans luteus</name>
    <dbReference type="NCBI Taxonomy" id="1138585"/>
    <lineage>
        <taxon>Bacteria</taxon>
        <taxon>Bacillati</taxon>
        <taxon>Actinomycetota</taxon>
        <taxon>Actinomycetes</taxon>
        <taxon>Micrococcales</taxon>
        <taxon>Cellulomonadaceae</taxon>
        <taxon>Sediminihabitans</taxon>
    </lineage>
</organism>
<keyword evidence="2" id="KW-0812">Transmembrane</keyword>
<dbReference type="Proteomes" id="UP000231693">
    <property type="component" value="Unassembled WGS sequence"/>
</dbReference>
<sequence length="144" mass="13912">MNDPARPRPAIDPTAVPWSRAGAAGAPAGPRTPSGGTAQDQTAPAGGAGAAGTHPAAAQSRRPAPALWWVVAGVVLATVVALTVDTKLGIAVLATTCLAAGVARAVVAGPGPEGITNRSRSVDVTLFLGAAAVLVFLAAIAPAA</sequence>
<keyword evidence="2" id="KW-0472">Membrane</keyword>
<feature type="transmembrane region" description="Helical" evidence="2">
    <location>
        <begin position="90"/>
        <end position="109"/>
    </location>
</feature>
<evidence type="ECO:0000256" key="1">
    <source>
        <dbReference type="SAM" id="MobiDB-lite"/>
    </source>
</evidence>
<keyword evidence="4" id="KW-1185">Reference proteome</keyword>
<feature type="compositionally biased region" description="Low complexity" evidence="1">
    <location>
        <begin position="19"/>
        <end position="57"/>
    </location>
</feature>
<feature type="transmembrane region" description="Helical" evidence="2">
    <location>
        <begin position="121"/>
        <end position="141"/>
    </location>
</feature>
<protein>
    <recommendedName>
        <fullName evidence="5">DUF3017 family protein</fullName>
    </recommendedName>
</protein>
<reference evidence="3 4" key="1">
    <citation type="submission" date="2017-11" db="EMBL/GenBank/DDBJ databases">
        <title>Genomic Encyclopedia of Archaeal and Bacterial Type Strains, Phase II (KMG-II): From Individual Species to Whole Genera.</title>
        <authorList>
            <person name="Goeker M."/>
        </authorList>
    </citation>
    <scope>NUCLEOTIDE SEQUENCE [LARGE SCALE GENOMIC DNA]</scope>
    <source>
        <strain evidence="3 4">DSM 25478</strain>
    </source>
</reference>
<dbReference type="EMBL" id="PGFE01000001">
    <property type="protein sequence ID" value="PJJ77143.1"/>
    <property type="molecule type" value="Genomic_DNA"/>
</dbReference>
<evidence type="ECO:0000313" key="4">
    <source>
        <dbReference type="Proteomes" id="UP000231693"/>
    </source>
</evidence>
<name>A0A2M9CZ62_9CELL</name>
<dbReference type="AlphaFoldDB" id="A0A2M9CZ62"/>
<accession>A0A2M9CZ62</accession>
<comment type="caution">
    <text evidence="3">The sequence shown here is derived from an EMBL/GenBank/DDBJ whole genome shotgun (WGS) entry which is preliminary data.</text>
</comment>
<evidence type="ECO:0008006" key="5">
    <source>
        <dbReference type="Google" id="ProtNLM"/>
    </source>
</evidence>
<feature type="region of interest" description="Disordered" evidence="1">
    <location>
        <begin position="1"/>
        <end position="57"/>
    </location>
</feature>
<evidence type="ECO:0000313" key="3">
    <source>
        <dbReference type="EMBL" id="PJJ77143.1"/>
    </source>
</evidence>
<dbReference type="InterPro" id="IPR021385">
    <property type="entry name" value="DUF3017"/>
</dbReference>
<keyword evidence="2" id="KW-1133">Transmembrane helix</keyword>
<dbReference type="Pfam" id="PF11222">
    <property type="entry name" value="DUF3017"/>
    <property type="match status" value="1"/>
</dbReference>